<dbReference type="NCBIfam" id="TIGR03860">
    <property type="entry name" value="FMN_nitrolo"/>
    <property type="match status" value="1"/>
</dbReference>
<evidence type="ECO:0000256" key="1">
    <source>
        <dbReference type="ARBA" id="ARBA00022630"/>
    </source>
</evidence>
<evidence type="ECO:0000256" key="7">
    <source>
        <dbReference type="SAM" id="MobiDB-lite"/>
    </source>
</evidence>
<keyword evidence="3" id="KW-0560">Oxidoreductase</keyword>
<accession>A0A2T0R3P1</accession>
<feature type="binding site" evidence="6">
    <location>
        <position position="151"/>
    </location>
    <ligand>
        <name>FMN</name>
        <dbReference type="ChEBI" id="CHEBI:58210"/>
    </ligand>
</feature>
<comment type="caution">
    <text evidence="9">The sequence shown here is derived from an EMBL/GenBank/DDBJ whole genome shotgun (WGS) entry which is preliminary data.</text>
</comment>
<evidence type="ECO:0000259" key="8">
    <source>
        <dbReference type="Pfam" id="PF00296"/>
    </source>
</evidence>
<dbReference type="Proteomes" id="UP000238083">
    <property type="component" value="Unassembled WGS sequence"/>
</dbReference>
<dbReference type="SUPFAM" id="SSF51679">
    <property type="entry name" value="Bacterial luciferase-like"/>
    <property type="match status" value="1"/>
</dbReference>
<feature type="binding site" evidence="6">
    <location>
        <position position="155"/>
    </location>
    <ligand>
        <name>FMN</name>
        <dbReference type="ChEBI" id="CHEBI:58210"/>
    </ligand>
</feature>
<dbReference type="PIRSF" id="PIRSF000337">
    <property type="entry name" value="NTA_MOA"/>
    <property type="match status" value="1"/>
</dbReference>
<dbReference type="InterPro" id="IPR051260">
    <property type="entry name" value="Diverse_substr_monoxygenases"/>
</dbReference>
<protein>
    <submittedName>
        <fullName evidence="9">FMN-dependent oxidoreductase (Nitrilotriacetate monooxygenase family)</fullName>
    </submittedName>
</protein>
<dbReference type="InterPro" id="IPR011251">
    <property type="entry name" value="Luciferase-like_dom"/>
</dbReference>
<feature type="binding site" evidence="6">
    <location>
        <position position="227"/>
    </location>
    <ligand>
        <name>FMN</name>
        <dbReference type="ChEBI" id="CHEBI:58210"/>
    </ligand>
</feature>
<feature type="region of interest" description="Disordered" evidence="7">
    <location>
        <begin position="430"/>
        <end position="456"/>
    </location>
</feature>
<comment type="similarity">
    <text evidence="5">Belongs to the NtaA/SnaA/DszA monooxygenase family.</text>
</comment>
<dbReference type="PANTHER" id="PTHR30011">
    <property type="entry name" value="ALKANESULFONATE MONOOXYGENASE-RELATED"/>
    <property type="match status" value="1"/>
</dbReference>
<name>A0A2T0R3P1_9ACTN</name>
<feature type="binding site" evidence="6">
    <location>
        <position position="54"/>
    </location>
    <ligand>
        <name>FMN</name>
        <dbReference type="ChEBI" id="CHEBI:58210"/>
    </ligand>
</feature>
<dbReference type="AlphaFoldDB" id="A0A2T0R3P1"/>
<feature type="compositionally biased region" description="Basic and acidic residues" evidence="7">
    <location>
        <begin position="447"/>
        <end position="456"/>
    </location>
</feature>
<dbReference type="EMBL" id="PVZF01000006">
    <property type="protein sequence ID" value="PRY14666.1"/>
    <property type="molecule type" value="Genomic_DNA"/>
</dbReference>
<keyword evidence="2 6" id="KW-0288">FMN</keyword>
<dbReference type="Gene3D" id="3.20.20.30">
    <property type="entry name" value="Luciferase-like domain"/>
    <property type="match status" value="1"/>
</dbReference>
<evidence type="ECO:0000256" key="5">
    <source>
        <dbReference type="ARBA" id="ARBA00033748"/>
    </source>
</evidence>
<keyword evidence="4 9" id="KW-0503">Monooxygenase</keyword>
<dbReference type="GO" id="GO:0004497">
    <property type="term" value="F:monooxygenase activity"/>
    <property type="evidence" value="ECO:0007669"/>
    <property type="project" value="UniProtKB-KW"/>
</dbReference>
<evidence type="ECO:0000256" key="2">
    <source>
        <dbReference type="ARBA" id="ARBA00022643"/>
    </source>
</evidence>
<evidence type="ECO:0000313" key="9">
    <source>
        <dbReference type="EMBL" id="PRY14666.1"/>
    </source>
</evidence>
<reference evidence="9 10" key="1">
    <citation type="submission" date="2018-03" db="EMBL/GenBank/DDBJ databases">
        <title>Genomic Encyclopedia of Archaeal and Bacterial Type Strains, Phase II (KMG-II): from individual species to whole genera.</title>
        <authorList>
            <person name="Goeker M."/>
        </authorList>
    </citation>
    <scope>NUCLEOTIDE SEQUENCE [LARGE SCALE GENOMIC DNA]</scope>
    <source>
        <strain evidence="9 10">DSM 19711</strain>
    </source>
</reference>
<dbReference type="InterPro" id="IPR036661">
    <property type="entry name" value="Luciferase-like_sf"/>
</dbReference>
<dbReference type="Pfam" id="PF00296">
    <property type="entry name" value="Bac_luciferase"/>
    <property type="match status" value="1"/>
</dbReference>
<feature type="binding site" evidence="6">
    <location>
        <position position="100"/>
    </location>
    <ligand>
        <name>FMN</name>
        <dbReference type="ChEBI" id="CHEBI:58210"/>
    </ligand>
</feature>
<gene>
    <name evidence="9" type="ORF">CLV37_106225</name>
</gene>
<proteinExistence type="inferred from homology"/>
<evidence type="ECO:0000256" key="6">
    <source>
        <dbReference type="PIRSR" id="PIRSR000337-1"/>
    </source>
</evidence>
<organism evidence="9 10">
    <name type="scientific">Kineococcus rhizosphaerae</name>
    <dbReference type="NCBI Taxonomy" id="559628"/>
    <lineage>
        <taxon>Bacteria</taxon>
        <taxon>Bacillati</taxon>
        <taxon>Actinomycetota</taxon>
        <taxon>Actinomycetes</taxon>
        <taxon>Kineosporiales</taxon>
        <taxon>Kineosporiaceae</taxon>
        <taxon>Kineococcus</taxon>
    </lineage>
</organism>
<evidence type="ECO:0000256" key="3">
    <source>
        <dbReference type="ARBA" id="ARBA00023002"/>
    </source>
</evidence>
<evidence type="ECO:0000256" key="4">
    <source>
        <dbReference type="ARBA" id="ARBA00023033"/>
    </source>
</evidence>
<feature type="domain" description="Luciferase-like" evidence="8">
    <location>
        <begin position="22"/>
        <end position="388"/>
    </location>
</feature>
<sequence>MHLGVFEVLGPQVGGTLSWPHHRSASVDFTSLEHWVHLARVIDEAGFTFLFLADTFGYPTVDGELSGTAAARGINFPTLDPSVVVTALARETARLGFVVTSPTGLDHPVQSARRFATLDHFTGGRIGWNIVTGSAQDVVAELFGHREMVLHDERYAMADEYVDAAVNLWERSWEDDALVVDREAGLYADPAKIHRVSFEGRYVRSSGYFASPPSPQRTPVLFQAGTSARGRAFAARNAEAVFVQATTLEQTAAAVADIRAGAAAHGRDPRSVTTIVGVTVVVAPTHDEAVARREEFDRLQSDEVVAALYSHNTGIDLLALDPDGTLEQVLGRGAAGQTGQTNVTRFLGGDGRPALSVREVLDELRGRGTRGFAITGDPVEVADELERVLDATDLDGFMLEPVFAPADVEDFADLVVPVLRARGRLPEVPATGTLREQLNGPGSSRLAADHPGRSSS</sequence>
<dbReference type="RefSeq" id="WP_281260539.1">
    <property type="nucleotide sequence ID" value="NZ_PVZF01000006.1"/>
</dbReference>
<dbReference type="PANTHER" id="PTHR30011:SF16">
    <property type="entry name" value="C2H2 FINGER DOMAIN TRANSCRIPTION FACTOR (EUROFUNG)-RELATED"/>
    <property type="match status" value="1"/>
</dbReference>
<dbReference type="InterPro" id="IPR016215">
    <property type="entry name" value="NTA_MOA"/>
</dbReference>
<keyword evidence="10" id="KW-1185">Reference proteome</keyword>
<keyword evidence="1 6" id="KW-0285">Flavoprotein</keyword>
<evidence type="ECO:0000313" key="10">
    <source>
        <dbReference type="Proteomes" id="UP000238083"/>
    </source>
</evidence>
<dbReference type="GO" id="GO:0016705">
    <property type="term" value="F:oxidoreductase activity, acting on paired donors, with incorporation or reduction of molecular oxygen"/>
    <property type="evidence" value="ECO:0007669"/>
    <property type="project" value="InterPro"/>
</dbReference>